<dbReference type="SUPFAM" id="SSF51126">
    <property type="entry name" value="Pectin lyase-like"/>
    <property type="match status" value="1"/>
</dbReference>
<dbReference type="Proteomes" id="UP001163064">
    <property type="component" value="Unassembled WGS sequence"/>
</dbReference>
<dbReference type="Pfam" id="PF12951">
    <property type="entry name" value="PATR"/>
    <property type="match status" value="1"/>
</dbReference>
<reference evidence="5" key="1">
    <citation type="submission" date="2022-10" db="EMBL/GenBank/DDBJ databases">
        <title>Streptomyces beihaiensis sp. nov., a chitin degrading actinobacterium, isolated from shrimp pond soil.</title>
        <authorList>
            <person name="Xie J."/>
            <person name="Shen N."/>
        </authorList>
    </citation>
    <scope>NUCLEOTIDE SEQUENCE</scope>
    <source>
        <strain evidence="5">GXMU-J5</strain>
    </source>
</reference>
<comment type="caution">
    <text evidence="5">The sequence shown here is derived from an EMBL/GenBank/DDBJ whole genome shotgun (WGS) entry which is preliminary data.</text>
</comment>
<dbReference type="RefSeq" id="WP_266595137.1">
    <property type="nucleotide sequence ID" value="NZ_JAPHNL010000001.1"/>
</dbReference>
<feature type="region of interest" description="Disordered" evidence="2">
    <location>
        <begin position="160"/>
        <end position="194"/>
    </location>
</feature>
<dbReference type="SMART" id="SM00014">
    <property type="entry name" value="acidPPc"/>
    <property type="match status" value="1"/>
</dbReference>
<dbReference type="PROSITE" id="PS51318">
    <property type="entry name" value="TAT"/>
    <property type="match status" value="1"/>
</dbReference>
<name>A0ABT3TMJ3_9ACTN</name>
<dbReference type="InterPro" id="IPR013425">
    <property type="entry name" value="Autotrns_rpt"/>
</dbReference>
<dbReference type="InterPro" id="IPR011050">
    <property type="entry name" value="Pectin_lyase_fold/virulence"/>
</dbReference>
<protein>
    <submittedName>
        <fullName evidence="5">Phosphatase PAP2 family protein</fullName>
    </submittedName>
</protein>
<dbReference type="SUPFAM" id="SSF48317">
    <property type="entry name" value="Acid phosphatase/Vanadium-dependent haloperoxidase"/>
    <property type="match status" value="1"/>
</dbReference>
<dbReference type="InterPro" id="IPR006311">
    <property type="entry name" value="TAT_signal"/>
</dbReference>
<feature type="signal peptide" evidence="3">
    <location>
        <begin position="1"/>
        <end position="32"/>
    </location>
</feature>
<feature type="domain" description="Phosphatidic acid phosphatase type 2/haloperoxidase" evidence="4">
    <location>
        <begin position="194"/>
        <end position="333"/>
    </location>
</feature>
<gene>
    <name evidence="5" type="ORF">OFY01_00480</name>
</gene>
<accession>A0ABT3TMJ3</accession>
<keyword evidence="6" id="KW-1185">Reference proteome</keyword>
<organism evidence="5 6">
    <name type="scientific">Streptomyces beihaiensis</name>
    <dbReference type="NCBI Taxonomy" id="2984495"/>
    <lineage>
        <taxon>Bacteria</taxon>
        <taxon>Bacillati</taxon>
        <taxon>Actinomycetota</taxon>
        <taxon>Actinomycetes</taxon>
        <taxon>Kitasatosporales</taxon>
        <taxon>Streptomycetaceae</taxon>
        <taxon>Streptomyces</taxon>
    </lineage>
</organism>
<dbReference type="InterPro" id="IPR000326">
    <property type="entry name" value="PAP2/HPO"/>
</dbReference>
<proteinExistence type="predicted"/>
<dbReference type="Pfam" id="PF01569">
    <property type="entry name" value="PAP2"/>
    <property type="match status" value="1"/>
</dbReference>
<dbReference type="InterPro" id="IPR036938">
    <property type="entry name" value="PAP2/HPO_sf"/>
</dbReference>
<keyword evidence="1 3" id="KW-0732">Signal</keyword>
<sequence length="646" mass="67438">MPPRPTVLNRRKFLSGSMAASVGVLTAPTAAALFVGPQKAAADTVTGTGGAGLPAAFVDAYTTNSTADLTAAGNAAVRLLGGFSTLWKTGDAWDTGTALDRQVLRANMRHSARVTRRRTPAEAKACFIHDRQDQSYGAIAGLGPLAPYYRTGAKAVTSIVSAPDGTPDTRIDDAVPADAPAGSATGPGSTESDLGLVVRLERTLRGPHASGNPSKLAYQYPRPYRMDEDSEVVDTGETDPYGFPVYRSDVVVAPQLLRRRSTDPATDGGFPSGHTNAFHLAALAYAYAVPERFQELVAHAFALSDSRIVAGMHSAVDVVGGRILATALAAATLHDPANASLKAAARAQALAYFEKVTGADANALYAFAHFAGADCDPYADRSVNAALVARRQTYMLPRRGRADLPLTVPKGAEVLLETRLPYLSAEQRRAVLRSTALPSGYPLLDGLGAGAEQWGRLDLFTAADGYGAFEQDVTVTLDAAAGGFHSADAWRNDIGGPGALHKHGTGTLTLTGENCYRGGTTVAAGVLAAGSESALGSGETVLRAGTLRIASGLRLRGHLRQYRPATLHVALGRSGHAPLRVAGRTVLDGGALVLAVPAGTRPGEHPVLDTRALRGQFTHVEVATPGWTATPRYSAGGVTVRLRQEF</sequence>
<dbReference type="NCBIfam" id="TIGR02601">
    <property type="entry name" value="autotrns_rpt"/>
    <property type="match status" value="1"/>
</dbReference>
<evidence type="ECO:0000313" key="6">
    <source>
        <dbReference type="Proteomes" id="UP001163064"/>
    </source>
</evidence>
<feature type="chain" id="PRO_5045957361" evidence="3">
    <location>
        <begin position="33"/>
        <end position="646"/>
    </location>
</feature>
<evidence type="ECO:0000256" key="3">
    <source>
        <dbReference type="SAM" id="SignalP"/>
    </source>
</evidence>
<evidence type="ECO:0000259" key="4">
    <source>
        <dbReference type="SMART" id="SM00014"/>
    </source>
</evidence>
<dbReference type="EMBL" id="JAPHNL010000001">
    <property type="protein sequence ID" value="MCX3058269.1"/>
    <property type="molecule type" value="Genomic_DNA"/>
</dbReference>
<dbReference type="Gene3D" id="1.20.144.10">
    <property type="entry name" value="Phosphatidic acid phosphatase type 2/haloperoxidase"/>
    <property type="match status" value="1"/>
</dbReference>
<evidence type="ECO:0000313" key="5">
    <source>
        <dbReference type="EMBL" id="MCX3058269.1"/>
    </source>
</evidence>
<evidence type="ECO:0000256" key="2">
    <source>
        <dbReference type="SAM" id="MobiDB-lite"/>
    </source>
</evidence>
<evidence type="ECO:0000256" key="1">
    <source>
        <dbReference type="ARBA" id="ARBA00022729"/>
    </source>
</evidence>